<dbReference type="InterPro" id="IPR020846">
    <property type="entry name" value="MFS_dom"/>
</dbReference>
<dbReference type="KEGG" id="rer:RER_12350"/>
<feature type="region of interest" description="Disordered" evidence="5">
    <location>
        <begin position="415"/>
        <end position="435"/>
    </location>
</feature>
<dbReference type="eggNOG" id="COG2814">
    <property type="taxonomic scope" value="Bacteria"/>
</dbReference>
<evidence type="ECO:0000256" key="5">
    <source>
        <dbReference type="SAM" id="MobiDB-lite"/>
    </source>
</evidence>
<gene>
    <name evidence="8" type="ordered locus">RER_12350</name>
</gene>
<evidence type="ECO:0000256" key="2">
    <source>
        <dbReference type="ARBA" id="ARBA00022692"/>
    </source>
</evidence>
<feature type="transmembrane region" description="Helical" evidence="6">
    <location>
        <begin position="387"/>
        <end position="406"/>
    </location>
</feature>
<name>C0ZSX0_RHOE4</name>
<evidence type="ECO:0000313" key="8">
    <source>
        <dbReference type="EMBL" id="BAH31943.1"/>
    </source>
</evidence>
<dbReference type="Gene3D" id="1.20.1250.20">
    <property type="entry name" value="MFS general substrate transporter like domains"/>
    <property type="match status" value="1"/>
</dbReference>
<reference evidence="8 9" key="2">
    <citation type="journal article" date="2006" name="Environ. Microbiol.">
        <title>Sequence analysis of three plasmids harboured in Rhodococcus erythropolis strain PR4.</title>
        <authorList>
            <person name="Sekine M."/>
            <person name="Tanikawa S."/>
            <person name="Omata S."/>
            <person name="Saito M."/>
            <person name="Fujisawa T."/>
            <person name="Tsukatani N."/>
            <person name="Tajima T."/>
            <person name="Sekigawa T."/>
            <person name="Kosugi H."/>
            <person name="Matsuo Y."/>
            <person name="Nishiko R."/>
            <person name="Imamura K."/>
            <person name="Ito M."/>
            <person name="Narita H."/>
            <person name="Tago S."/>
            <person name="Fujita N."/>
            <person name="Harayama S."/>
        </authorList>
    </citation>
    <scope>NUCLEOTIDE SEQUENCE [LARGE SCALE GENOMIC DNA]</scope>
    <source>
        <strain evidence="9">PR4 / NBRC 100887</strain>
    </source>
</reference>
<dbReference type="GO" id="GO:0022857">
    <property type="term" value="F:transmembrane transporter activity"/>
    <property type="evidence" value="ECO:0007669"/>
    <property type="project" value="InterPro"/>
</dbReference>
<evidence type="ECO:0000313" key="9">
    <source>
        <dbReference type="Proteomes" id="UP000002204"/>
    </source>
</evidence>
<feature type="transmembrane region" description="Helical" evidence="6">
    <location>
        <begin position="122"/>
        <end position="143"/>
    </location>
</feature>
<feature type="transmembrane region" description="Helical" evidence="6">
    <location>
        <begin position="31"/>
        <end position="50"/>
    </location>
</feature>
<dbReference type="PANTHER" id="PTHR42910">
    <property type="entry name" value="TRANSPORTER SCO4007-RELATED"/>
    <property type="match status" value="1"/>
</dbReference>
<feature type="transmembrane region" description="Helical" evidence="6">
    <location>
        <begin position="238"/>
        <end position="259"/>
    </location>
</feature>
<dbReference type="CDD" id="cd17324">
    <property type="entry name" value="MFS_NepI_like"/>
    <property type="match status" value="1"/>
</dbReference>
<organism evidence="8 9">
    <name type="scientific">Rhodococcus erythropolis (strain PR4 / NBRC 100887)</name>
    <dbReference type="NCBI Taxonomy" id="234621"/>
    <lineage>
        <taxon>Bacteria</taxon>
        <taxon>Bacillati</taxon>
        <taxon>Actinomycetota</taxon>
        <taxon>Actinomycetes</taxon>
        <taxon>Mycobacteriales</taxon>
        <taxon>Nocardiaceae</taxon>
        <taxon>Rhodococcus</taxon>
        <taxon>Rhodococcus erythropolis group</taxon>
    </lineage>
</organism>
<dbReference type="Proteomes" id="UP000002204">
    <property type="component" value="Chromosome"/>
</dbReference>
<dbReference type="AlphaFoldDB" id="C0ZSX0"/>
<dbReference type="Pfam" id="PF07690">
    <property type="entry name" value="MFS_1"/>
    <property type="match status" value="1"/>
</dbReference>
<evidence type="ECO:0000256" key="3">
    <source>
        <dbReference type="ARBA" id="ARBA00022989"/>
    </source>
</evidence>
<evidence type="ECO:0000256" key="6">
    <source>
        <dbReference type="SAM" id="Phobius"/>
    </source>
</evidence>
<dbReference type="EMBL" id="AP008957">
    <property type="protein sequence ID" value="BAH31943.1"/>
    <property type="molecule type" value="Genomic_DNA"/>
</dbReference>
<protein>
    <submittedName>
        <fullName evidence="8">Putative MFS transporter</fullName>
    </submittedName>
</protein>
<feature type="transmembrane region" description="Helical" evidence="6">
    <location>
        <begin position="300"/>
        <end position="316"/>
    </location>
</feature>
<keyword evidence="2 6" id="KW-0812">Transmembrane</keyword>
<evidence type="ECO:0000259" key="7">
    <source>
        <dbReference type="PROSITE" id="PS50850"/>
    </source>
</evidence>
<dbReference type="SUPFAM" id="SSF103473">
    <property type="entry name" value="MFS general substrate transporter"/>
    <property type="match status" value="1"/>
</dbReference>
<dbReference type="GO" id="GO:0005886">
    <property type="term" value="C:plasma membrane"/>
    <property type="evidence" value="ECO:0007669"/>
    <property type="project" value="UniProtKB-SubCell"/>
</dbReference>
<dbReference type="HOGENOM" id="CLU_001265_23_0_11"/>
<feature type="compositionally biased region" description="Basic and acidic residues" evidence="5">
    <location>
        <begin position="421"/>
        <end position="435"/>
    </location>
</feature>
<reference evidence="9" key="1">
    <citation type="submission" date="2005-03" db="EMBL/GenBank/DDBJ databases">
        <title>Comparison of the complete genome sequences of Rhodococcus erythropolis PR4 and Rhodococcus opacus B4.</title>
        <authorList>
            <person name="Takarada H."/>
            <person name="Sekine M."/>
            <person name="Hosoyama A."/>
            <person name="Yamada R."/>
            <person name="Fujisawa T."/>
            <person name="Omata S."/>
            <person name="Shimizu A."/>
            <person name="Tsukatani N."/>
            <person name="Tanikawa S."/>
            <person name="Fujita N."/>
            <person name="Harayama S."/>
        </authorList>
    </citation>
    <scope>NUCLEOTIDE SEQUENCE [LARGE SCALE GENOMIC DNA]</scope>
    <source>
        <strain evidence="9">PR4 / NBRC 100887</strain>
    </source>
</reference>
<proteinExistence type="predicted"/>
<comment type="subcellular location">
    <subcellularLocation>
        <location evidence="1">Cell membrane</location>
        <topology evidence="1">Multi-pass membrane protein</topology>
    </subcellularLocation>
</comment>
<sequence>MVSKRNQIEVEVTARQSVENARDKFKMPRGLRLLLAVLCGVSVANIYYAQPLLGQIGSDLSIPPAGLGFVVALAQMGYVVGLIVLVPLSDLVNRKRLIAIQIVSAATGTMLVALAATNLQLLIGMAVAGTFSVVVQVVVAYAAAISDPDERGANIGVITSGVVVGIILARTVAGAVADLAGWRAVYAGSTLISVLIAALALTMLPKDPRSQSDRGSYVGAMGSVVTLTLTNRLFRTRALITLFLFASFGALWSGMALPLSEEPWRLSTTQIGLFGIAGLVGALGAIGAGRWADQGKAQRVTGASLVVLLLSWVFNAQATHSLVLLVVGVVALDFAVQAVHVSSQNLIVADEPESAGRTIGSYMVFYSLGSAAGAVSTTMVFDAAGWGAASILGGAYAFAALIVWTVDRLRTRNTLGSWEPRPGRDDQGVHTDGQGRLDHGSVVRGVVRRHGSQSRIGHVTCREQ</sequence>
<dbReference type="PANTHER" id="PTHR42910:SF1">
    <property type="entry name" value="MAJOR FACILITATOR SUPERFAMILY (MFS) PROFILE DOMAIN-CONTAINING PROTEIN"/>
    <property type="match status" value="1"/>
</dbReference>
<feature type="transmembrane region" description="Helical" evidence="6">
    <location>
        <begin position="155"/>
        <end position="177"/>
    </location>
</feature>
<keyword evidence="3 6" id="KW-1133">Transmembrane helix</keyword>
<keyword evidence="4 6" id="KW-0472">Membrane</keyword>
<dbReference type="InterPro" id="IPR011701">
    <property type="entry name" value="MFS"/>
</dbReference>
<feature type="domain" description="Major facilitator superfamily (MFS) profile" evidence="7">
    <location>
        <begin position="28"/>
        <end position="412"/>
    </location>
</feature>
<accession>C0ZSX0</accession>
<feature type="transmembrane region" description="Helical" evidence="6">
    <location>
        <begin position="183"/>
        <end position="204"/>
    </location>
</feature>
<dbReference type="InterPro" id="IPR036259">
    <property type="entry name" value="MFS_trans_sf"/>
</dbReference>
<evidence type="ECO:0000256" key="1">
    <source>
        <dbReference type="ARBA" id="ARBA00004651"/>
    </source>
</evidence>
<feature type="transmembrane region" description="Helical" evidence="6">
    <location>
        <begin position="97"/>
        <end position="116"/>
    </location>
</feature>
<dbReference type="PROSITE" id="PS50850">
    <property type="entry name" value="MFS"/>
    <property type="match status" value="1"/>
</dbReference>
<feature type="transmembrane region" description="Helical" evidence="6">
    <location>
        <begin position="271"/>
        <end position="288"/>
    </location>
</feature>
<feature type="transmembrane region" description="Helical" evidence="6">
    <location>
        <begin position="62"/>
        <end position="85"/>
    </location>
</feature>
<evidence type="ECO:0000256" key="4">
    <source>
        <dbReference type="ARBA" id="ARBA00023136"/>
    </source>
</evidence>